<dbReference type="EMBL" id="CAEZST010000001">
    <property type="protein sequence ID" value="CAB4537523.1"/>
    <property type="molecule type" value="Genomic_DNA"/>
</dbReference>
<dbReference type="InterPro" id="IPR018365">
    <property type="entry name" value="Cell_cycle_FtsW-rel_CS"/>
</dbReference>
<dbReference type="InterPro" id="IPR001182">
    <property type="entry name" value="FtsW/RodA"/>
</dbReference>
<evidence type="ECO:0000313" key="13">
    <source>
        <dbReference type="EMBL" id="CAB4537523.1"/>
    </source>
</evidence>
<keyword evidence="7 12" id="KW-1133">Transmembrane helix</keyword>
<comment type="catalytic activity">
    <reaction evidence="11">
        <text>[GlcNAc-(1-&gt;4)-Mur2Ac(oyl-L-Ala-gamma-D-Glu-L-Lys-D-Ala-D-Ala)](n)-di-trans,octa-cis-undecaprenyl diphosphate + beta-D-GlcNAc-(1-&gt;4)-Mur2Ac(oyl-L-Ala-gamma-D-Glu-L-Lys-D-Ala-D-Ala)-di-trans,octa-cis-undecaprenyl diphosphate = [GlcNAc-(1-&gt;4)-Mur2Ac(oyl-L-Ala-gamma-D-Glu-L-Lys-D-Ala-D-Ala)](n+1)-di-trans,octa-cis-undecaprenyl diphosphate + di-trans,octa-cis-undecaprenyl diphosphate + H(+)</text>
        <dbReference type="Rhea" id="RHEA:23708"/>
        <dbReference type="Rhea" id="RHEA-COMP:9602"/>
        <dbReference type="Rhea" id="RHEA-COMP:9603"/>
        <dbReference type="ChEBI" id="CHEBI:15378"/>
        <dbReference type="ChEBI" id="CHEBI:58405"/>
        <dbReference type="ChEBI" id="CHEBI:60033"/>
        <dbReference type="ChEBI" id="CHEBI:78435"/>
        <dbReference type="EC" id="2.4.99.28"/>
    </reaction>
</comment>
<feature type="transmembrane region" description="Helical" evidence="12">
    <location>
        <begin position="54"/>
        <end position="75"/>
    </location>
</feature>
<gene>
    <name evidence="13" type="ORF">UFOPK1503_00014</name>
    <name evidence="14" type="ORF">UFOPK1693_00250</name>
</gene>
<keyword evidence="4 12" id="KW-0812">Transmembrane</keyword>
<dbReference type="GO" id="GO:0015648">
    <property type="term" value="F:lipid-linked peptidoglycan transporter activity"/>
    <property type="evidence" value="ECO:0007669"/>
    <property type="project" value="TreeGrafter"/>
</dbReference>
<feature type="transmembrane region" description="Helical" evidence="12">
    <location>
        <begin position="173"/>
        <end position="189"/>
    </location>
</feature>
<dbReference type="GO" id="GO:0008360">
    <property type="term" value="P:regulation of cell shape"/>
    <property type="evidence" value="ECO:0007669"/>
    <property type="project" value="UniProtKB-KW"/>
</dbReference>
<dbReference type="GO" id="GO:0051301">
    <property type="term" value="P:cell division"/>
    <property type="evidence" value="ECO:0007669"/>
    <property type="project" value="InterPro"/>
</dbReference>
<dbReference type="AlphaFoldDB" id="A0A6J6BGH0"/>
<name>A0A6J6BGH0_9ZZZZ</name>
<feature type="transmembrane region" description="Helical" evidence="12">
    <location>
        <begin position="119"/>
        <end position="138"/>
    </location>
</feature>
<dbReference type="Pfam" id="PF01098">
    <property type="entry name" value="FTSW_RODA_SPOVE"/>
    <property type="match status" value="1"/>
</dbReference>
<evidence type="ECO:0000313" key="14">
    <source>
        <dbReference type="EMBL" id="CAB4564371.1"/>
    </source>
</evidence>
<dbReference type="GO" id="GO:0005886">
    <property type="term" value="C:plasma membrane"/>
    <property type="evidence" value="ECO:0007669"/>
    <property type="project" value="TreeGrafter"/>
</dbReference>
<feature type="transmembrane region" description="Helical" evidence="12">
    <location>
        <begin position="196"/>
        <end position="215"/>
    </location>
</feature>
<dbReference type="PANTHER" id="PTHR30474">
    <property type="entry name" value="CELL CYCLE PROTEIN"/>
    <property type="match status" value="1"/>
</dbReference>
<evidence type="ECO:0000256" key="10">
    <source>
        <dbReference type="ARBA" id="ARBA00044770"/>
    </source>
</evidence>
<dbReference type="EC" id="2.4.99.28" evidence="10"/>
<keyword evidence="3" id="KW-0808">Transferase</keyword>
<evidence type="ECO:0000256" key="11">
    <source>
        <dbReference type="ARBA" id="ARBA00049902"/>
    </source>
</evidence>
<evidence type="ECO:0000256" key="12">
    <source>
        <dbReference type="SAM" id="Phobius"/>
    </source>
</evidence>
<accession>A0A6J6BGH0</accession>
<keyword evidence="6" id="KW-0573">Peptidoglycan synthesis</keyword>
<reference evidence="13" key="1">
    <citation type="submission" date="2020-05" db="EMBL/GenBank/DDBJ databases">
        <authorList>
            <person name="Chiriac C."/>
            <person name="Salcher M."/>
            <person name="Ghai R."/>
            <person name="Kavagutti S V."/>
        </authorList>
    </citation>
    <scope>NUCLEOTIDE SEQUENCE</scope>
</reference>
<protein>
    <recommendedName>
        <fullName evidence="10">peptidoglycan glycosyltransferase</fullName>
        <ecNumber evidence="10">2.4.99.28</ecNumber>
    </recommendedName>
    <alternativeName>
        <fullName evidence="9">Peptidoglycan polymerase</fullName>
    </alternativeName>
</protein>
<dbReference type="PROSITE" id="PS00428">
    <property type="entry name" value="FTSW_RODA_SPOVE"/>
    <property type="match status" value="1"/>
</dbReference>
<evidence type="ECO:0000256" key="9">
    <source>
        <dbReference type="ARBA" id="ARBA00032370"/>
    </source>
</evidence>
<feature type="transmembrane region" description="Helical" evidence="12">
    <location>
        <begin position="87"/>
        <end position="107"/>
    </location>
</feature>
<feature type="transmembrane region" description="Helical" evidence="12">
    <location>
        <begin position="316"/>
        <end position="342"/>
    </location>
</feature>
<feature type="transmembrane region" description="Helical" evidence="12">
    <location>
        <begin position="348"/>
        <end position="369"/>
    </location>
</feature>
<evidence type="ECO:0000256" key="1">
    <source>
        <dbReference type="ARBA" id="ARBA00004141"/>
    </source>
</evidence>
<evidence type="ECO:0000256" key="7">
    <source>
        <dbReference type="ARBA" id="ARBA00022989"/>
    </source>
</evidence>
<evidence type="ECO:0000256" key="2">
    <source>
        <dbReference type="ARBA" id="ARBA00022676"/>
    </source>
</evidence>
<evidence type="ECO:0000256" key="4">
    <source>
        <dbReference type="ARBA" id="ARBA00022692"/>
    </source>
</evidence>
<proteinExistence type="predicted"/>
<feature type="transmembrane region" description="Helical" evidence="12">
    <location>
        <begin position="282"/>
        <end position="304"/>
    </location>
</feature>
<keyword evidence="2" id="KW-0328">Glycosyltransferase</keyword>
<feature type="transmembrane region" description="Helical" evidence="12">
    <location>
        <begin position="20"/>
        <end position="42"/>
    </location>
</feature>
<dbReference type="GO" id="GO:0032153">
    <property type="term" value="C:cell division site"/>
    <property type="evidence" value="ECO:0007669"/>
    <property type="project" value="TreeGrafter"/>
</dbReference>
<dbReference type="PANTHER" id="PTHR30474:SF2">
    <property type="entry name" value="PEPTIDOGLYCAN GLYCOSYLTRANSFERASE FTSW-RELATED"/>
    <property type="match status" value="1"/>
</dbReference>
<evidence type="ECO:0000256" key="5">
    <source>
        <dbReference type="ARBA" id="ARBA00022960"/>
    </source>
</evidence>
<keyword evidence="8 12" id="KW-0472">Membrane</keyword>
<dbReference type="GO" id="GO:0009252">
    <property type="term" value="P:peptidoglycan biosynthetic process"/>
    <property type="evidence" value="ECO:0007669"/>
    <property type="project" value="UniProtKB-KW"/>
</dbReference>
<sequence length="382" mass="41032">MTIKEAIRPQFRSQSRQSAFLLGLTVLIVAIGLIMVASASAVDSYKETDNAALTFLRQALYVGAGFLALIVLSNIKMEIYRKLAPPVLLAMLVVQLVTAFFGVEINGNRNWLDIGITTIQPAEFLKVALIVALALQLAQLNQDPETDKQIWFMVLGVSVLALVLVAIVGRDLGTGVVIGVTLMAMYLFAGMPLARWLGISVLVALAAAVAIMSSASRRIRFEAWLNPEGADPMGVMWQFEKGTWALAAGGFWGTGLGRSKLKWSWIPEVENDFIFAVIGEELGLLGAIAVIGLFFALAMVLFSIAKQQTNAFSRNVVAGVMVWISMQAFINIGVVLGLFPVLGVPLPLISAGGSSTIATLAGIGIVLAVERDRTRQLTGKRK</sequence>
<organism evidence="13">
    <name type="scientific">freshwater metagenome</name>
    <dbReference type="NCBI Taxonomy" id="449393"/>
    <lineage>
        <taxon>unclassified sequences</taxon>
        <taxon>metagenomes</taxon>
        <taxon>ecological metagenomes</taxon>
    </lineage>
</organism>
<keyword evidence="5" id="KW-0133">Cell shape</keyword>
<evidence type="ECO:0000256" key="8">
    <source>
        <dbReference type="ARBA" id="ARBA00023136"/>
    </source>
</evidence>
<dbReference type="EMBL" id="CAEZTO010000002">
    <property type="protein sequence ID" value="CAB4564371.1"/>
    <property type="molecule type" value="Genomic_DNA"/>
</dbReference>
<dbReference type="GO" id="GO:0008955">
    <property type="term" value="F:peptidoglycan glycosyltransferase activity"/>
    <property type="evidence" value="ECO:0007669"/>
    <property type="project" value="UniProtKB-EC"/>
</dbReference>
<evidence type="ECO:0000256" key="3">
    <source>
        <dbReference type="ARBA" id="ARBA00022679"/>
    </source>
</evidence>
<evidence type="ECO:0000256" key="6">
    <source>
        <dbReference type="ARBA" id="ARBA00022984"/>
    </source>
</evidence>
<feature type="transmembrane region" description="Helical" evidence="12">
    <location>
        <begin position="150"/>
        <end position="167"/>
    </location>
</feature>
<comment type="subcellular location">
    <subcellularLocation>
        <location evidence="1">Membrane</location>
        <topology evidence="1">Multi-pass membrane protein</topology>
    </subcellularLocation>
</comment>